<comment type="caution">
    <text evidence="2">The sequence shown here is derived from an EMBL/GenBank/DDBJ whole genome shotgun (WGS) entry which is preliminary data.</text>
</comment>
<protein>
    <submittedName>
        <fullName evidence="2">Uncharacterized protein</fullName>
    </submittedName>
</protein>
<name>A0AAJ1AX42_MEDGN</name>
<keyword evidence="1" id="KW-0812">Transmembrane</keyword>
<feature type="transmembrane region" description="Helical" evidence="1">
    <location>
        <begin position="55"/>
        <end position="76"/>
    </location>
</feature>
<gene>
    <name evidence="2" type="ORF">LIQ10_03405</name>
</gene>
<sequence>MKVLRLYDLINDKETIIICYRYPRTAVLRQMDAEKIENERRKRKRQIFVRKIKEAAISAIEIAVSIVAGLAFLHIISEKLLEIRGYEALGGEVIAAGFITFFTFYVFEWIGDRIWTRR</sequence>
<organism evidence="2 3">
    <name type="scientific">Mediterraneibacter gnavus</name>
    <name type="common">Ruminococcus gnavus</name>
    <dbReference type="NCBI Taxonomy" id="33038"/>
    <lineage>
        <taxon>Bacteria</taxon>
        <taxon>Bacillati</taxon>
        <taxon>Bacillota</taxon>
        <taxon>Clostridia</taxon>
        <taxon>Lachnospirales</taxon>
        <taxon>Lachnospiraceae</taxon>
        <taxon>Mediterraneibacter</taxon>
    </lineage>
</organism>
<evidence type="ECO:0000256" key="1">
    <source>
        <dbReference type="SAM" id="Phobius"/>
    </source>
</evidence>
<evidence type="ECO:0000313" key="2">
    <source>
        <dbReference type="EMBL" id="MCB5492792.1"/>
    </source>
</evidence>
<keyword evidence="1" id="KW-1133">Transmembrane helix</keyword>
<accession>A0AAJ1AX42</accession>
<keyword evidence="1" id="KW-0472">Membrane</keyword>
<evidence type="ECO:0000313" key="3">
    <source>
        <dbReference type="Proteomes" id="UP001297422"/>
    </source>
</evidence>
<dbReference type="RefSeq" id="WP_173878618.1">
    <property type="nucleotide sequence ID" value="NZ_JAAIMT010000003.1"/>
</dbReference>
<dbReference type="AlphaFoldDB" id="A0AAJ1AX42"/>
<reference evidence="2" key="1">
    <citation type="submission" date="2021-10" db="EMBL/GenBank/DDBJ databases">
        <title>Collection of gut derived symbiotic bacterial strains cultured from healthy donors.</title>
        <authorList>
            <person name="Lin H."/>
            <person name="Littmann E."/>
            <person name="Claire K."/>
            <person name="Pamer E."/>
        </authorList>
    </citation>
    <scope>NUCLEOTIDE SEQUENCE</scope>
    <source>
        <strain evidence="2">MSK.23.4</strain>
    </source>
</reference>
<feature type="transmembrane region" description="Helical" evidence="1">
    <location>
        <begin position="88"/>
        <end position="110"/>
    </location>
</feature>
<dbReference type="Proteomes" id="UP001297422">
    <property type="component" value="Unassembled WGS sequence"/>
</dbReference>
<proteinExistence type="predicted"/>
<dbReference type="EMBL" id="JAJBNC010000004">
    <property type="protein sequence ID" value="MCB5492792.1"/>
    <property type="molecule type" value="Genomic_DNA"/>
</dbReference>